<organism evidence="10 11">
    <name type="scientific">Wansuia hejianensis</name>
    <dbReference type="NCBI Taxonomy" id="2763667"/>
    <lineage>
        <taxon>Bacteria</taxon>
        <taxon>Bacillati</taxon>
        <taxon>Bacillota</taxon>
        <taxon>Clostridia</taxon>
        <taxon>Lachnospirales</taxon>
        <taxon>Lachnospiraceae</taxon>
        <taxon>Wansuia</taxon>
    </lineage>
</organism>
<keyword evidence="8" id="KW-0472">Membrane</keyword>
<keyword evidence="8" id="KW-1133">Transmembrane helix</keyword>
<evidence type="ECO:0000259" key="9">
    <source>
        <dbReference type="PROSITE" id="PS52029"/>
    </source>
</evidence>
<dbReference type="InterPro" id="IPR005490">
    <property type="entry name" value="LD_TPept_cat_dom"/>
</dbReference>
<keyword evidence="8" id="KW-0812">Transmembrane</keyword>
<gene>
    <name evidence="10" type="ORF">H9Q79_02725</name>
</gene>
<evidence type="ECO:0000256" key="8">
    <source>
        <dbReference type="SAM" id="Phobius"/>
    </source>
</evidence>
<feature type="compositionally biased region" description="Low complexity" evidence="7">
    <location>
        <begin position="26"/>
        <end position="35"/>
    </location>
</feature>
<evidence type="ECO:0000256" key="2">
    <source>
        <dbReference type="ARBA" id="ARBA00022679"/>
    </source>
</evidence>
<keyword evidence="4 6" id="KW-0573">Peptidoglycan synthesis</keyword>
<protein>
    <submittedName>
        <fullName evidence="10">L,D-transpeptidase/peptidoglycan binding protein</fullName>
    </submittedName>
</protein>
<dbReference type="KEGG" id="whj:H9Q79_02725"/>
<evidence type="ECO:0000256" key="1">
    <source>
        <dbReference type="ARBA" id="ARBA00004752"/>
    </source>
</evidence>
<evidence type="ECO:0000256" key="3">
    <source>
        <dbReference type="ARBA" id="ARBA00022960"/>
    </source>
</evidence>
<feature type="compositionally biased region" description="Basic and acidic residues" evidence="7">
    <location>
        <begin position="1"/>
        <end position="19"/>
    </location>
</feature>
<dbReference type="InterPro" id="IPR050979">
    <property type="entry name" value="LD-transpeptidase"/>
</dbReference>
<keyword evidence="5 6" id="KW-0961">Cell wall biogenesis/degradation</keyword>
<proteinExistence type="predicted"/>
<dbReference type="SUPFAM" id="SSF141523">
    <property type="entry name" value="L,D-transpeptidase catalytic domain-like"/>
    <property type="match status" value="1"/>
</dbReference>
<feature type="domain" description="L,D-TPase catalytic" evidence="9">
    <location>
        <begin position="403"/>
        <end position="529"/>
    </location>
</feature>
<evidence type="ECO:0000256" key="7">
    <source>
        <dbReference type="SAM" id="MobiDB-lite"/>
    </source>
</evidence>
<accession>A0A7G9GEJ2</accession>
<dbReference type="GO" id="GO:0018104">
    <property type="term" value="P:peptidoglycan-protein cross-linking"/>
    <property type="evidence" value="ECO:0007669"/>
    <property type="project" value="TreeGrafter"/>
</dbReference>
<dbReference type="InterPro" id="IPR022029">
    <property type="entry name" value="YoaR-like_PG-bd"/>
</dbReference>
<dbReference type="SUPFAM" id="SSF143985">
    <property type="entry name" value="L,D-transpeptidase pre-catalytic domain-like"/>
    <property type="match status" value="1"/>
</dbReference>
<feature type="region of interest" description="Disordered" evidence="7">
    <location>
        <begin position="1"/>
        <end position="55"/>
    </location>
</feature>
<dbReference type="Pfam" id="PF12229">
    <property type="entry name" value="PG_binding_4"/>
    <property type="match status" value="2"/>
</dbReference>
<dbReference type="UniPathway" id="UPA00219"/>
<dbReference type="EMBL" id="CP060635">
    <property type="protein sequence ID" value="QNM09224.1"/>
    <property type="molecule type" value="Genomic_DNA"/>
</dbReference>
<dbReference type="GO" id="GO:0071972">
    <property type="term" value="F:peptidoglycan L,D-transpeptidase activity"/>
    <property type="evidence" value="ECO:0007669"/>
    <property type="project" value="TreeGrafter"/>
</dbReference>
<dbReference type="Pfam" id="PF03734">
    <property type="entry name" value="YkuD"/>
    <property type="match status" value="1"/>
</dbReference>
<evidence type="ECO:0000313" key="11">
    <source>
        <dbReference type="Proteomes" id="UP000515860"/>
    </source>
</evidence>
<reference evidence="10 11" key="1">
    <citation type="submission" date="2020-08" db="EMBL/GenBank/DDBJ databases">
        <authorList>
            <person name="Liu C."/>
            <person name="Sun Q."/>
        </authorList>
    </citation>
    <scope>NUCLEOTIDE SEQUENCE [LARGE SCALE GENOMIC DNA]</scope>
    <source>
        <strain evidence="10 11">NSJ-29</strain>
    </source>
</reference>
<dbReference type="RefSeq" id="WP_118642229.1">
    <property type="nucleotide sequence ID" value="NZ_CP060635.1"/>
</dbReference>
<keyword evidence="11" id="KW-1185">Reference proteome</keyword>
<dbReference type="Gene3D" id="3.10.20.800">
    <property type="match status" value="1"/>
</dbReference>
<dbReference type="PANTHER" id="PTHR30582">
    <property type="entry name" value="L,D-TRANSPEPTIDASE"/>
    <property type="match status" value="1"/>
</dbReference>
<dbReference type="CDD" id="cd16913">
    <property type="entry name" value="YkuD_like"/>
    <property type="match status" value="1"/>
</dbReference>
<dbReference type="Gene3D" id="2.40.440.10">
    <property type="entry name" value="L,D-transpeptidase catalytic domain-like"/>
    <property type="match status" value="1"/>
</dbReference>
<dbReference type="PROSITE" id="PS52029">
    <property type="entry name" value="LD_TPASE"/>
    <property type="match status" value="1"/>
</dbReference>
<feature type="transmembrane region" description="Helical" evidence="8">
    <location>
        <begin position="66"/>
        <end position="86"/>
    </location>
</feature>
<dbReference type="GO" id="GO:0005576">
    <property type="term" value="C:extracellular region"/>
    <property type="evidence" value="ECO:0007669"/>
    <property type="project" value="TreeGrafter"/>
</dbReference>
<dbReference type="InterPro" id="IPR038063">
    <property type="entry name" value="Transpep_catalytic_dom"/>
</dbReference>
<dbReference type="Proteomes" id="UP000515860">
    <property type="component" value="Chromosome"/>
</dbReference>
<keyword evidence="3 6" id="KW-0133">Cell shape</keyword>
<dbReference type="PANTHER" id="PTHR30582:SF33">
    <property type="entry name" value="EXPORTED PROTEIN"/>
    <property type="match status" value="1"/>
</dbReference>
<dbReference type="AlphaFoldDB" id="A0A7G9GEJ2"/>
<dbReference type="GO" id="GO:0016740">
    <property type="term" value="F:transferase activity"/>
    <property type="evidence" value="ECO:0007669"/>
    <property type="project" value="UniProtKB-KW"/>
</dbReference>
<dbReference type="InterPro" id="IPR038054">
    <property type="entry name" value="LD_TPept-like_central_sf"/>
</dbReference>
<evidence type="ECO:0000256" key="5">
    <source>
        <dbReference type="ARBA" id="ARBA00023316"/>
    </source>
</evidence>
<evidence type="ECO:0000256" key="6">
    <source>
        <dbReference type="PROSITE-ProRule" id="PRU01373"/>
    </source>
</evidence>
<comment type="pathway">
    <text evidence="1 6">Cell wall biogenesis; peptidoglycan biosynthesis.</text>
</comment>
<dbReference type="GO" id="GO:0071555">
    <property type="term" value="P:cell wall organization"/>
    <property type="evidence" value="ECO:0007669"/>
    <property type="project" value="UniProtKB-UniRule"/>
</dbReference>
<keyword evidence="2" id="KW-0808">Transferase</keyword>
<evidence type="ECO:0000256" key="4">
    <source>
        <dbReference type="ARBA" id="ARBA00022984"/>
    </source>
</evidence>
<sequence>MNDKRFEEGLEEQSEKALMESESGIEAQKAETQAAAEEEEKPEKNGPGQEAEIAEPPGKKHKIFKIVLLVIILTAVAVGIGVYVGYANYYSGRFFEGTVINQIDCSGLTVEQVEDILAEKVEDYSIELTFRGDARETLEGEAIGYEYVSDGSVQAIKDGQKSWKWIKGYFIKSNEQATVQTRYDEEKLQQQLYSLPELQEGNMTPPTDAYVDYLDGRFQVVAETYGNTLDKDLVLEAVKQAVGSSQRELNAEEIGNAYAAPALRQEDAGLNQQAAQLNELVSASITYELPTGSQTLDGNIMKDWLMRDEAGNYVKDEDTWNQHIAQYVADMAAAVDTVGTDRQFQSTGLGEITVGGGVYGWKIDQSSEIRQLTEELANRTVTTREPVYKSREVTTENNGFGYTYVEIDLSRQHLWLYLDGKLTVESDIVSGKMTKKRYTPAGIFRMYYKQRDKVLRGEKKADGTYEYETPVEFWMPFNGGIGMHDAEWNPYFGGTRYINSGSHGCINLPYRIAQQIYEIMNTDIPIICYYSQPYGFIG</sequence>
<dbReference type="GO" id="GO:0008360">
    <property type="term" value="P:regulation of cell shape"/>
    <property type="evidence" value="ECO:0007669"/>
    <property type="project" value="UniProtKB-UniRule"/>
</dbReference>
<name>A0A7G9GEJ2_9FIRM</name>
<evidence type="ECO:0000313" key="10">
    <source>
        <dbReference type="EMBL" id="QNM09224.1"/>
    </source>
</evidence>
<feature type="active site" description="Nucleophile" evidence="6">
    <location>
        <position position="505"/>
    </location>
</feature>
<feature type="active site" description="Proton donor/acceptor" evidence="6">
    <location>
        <position position="484"/>
    </location>
</feature>